<protein>
    <recommendedName>
        <fullName evidence="6">Fe2OG dioxygenase domain-containing protein</fullName>
    </recommendedName>
</protein>
<evidence type="ECO:0000256" key="2">
    <source>
        <dbReference type="ARBA" id="ARBA00022723"/>
    </source>
</evidence>
<feature type="domain" description="Fe2OG dioxygenase" evidence="6">
    <location>
        <begin position="219"/>
        <end position="325"/>
    </location>
</feature>
<dbReference type="Gene3D" id="2.60.120.330">
    <property type="entry name" value="B-lactam Antibiotic, Isopenicillin N Synthase, Chain"/>
    <property type="match status" value="1"/>
</dbReference>
<evidence type="ECO:0000259" key="6">
    <source>
        <dbReference type="PROSITE" id="PS51471"/>
    </source>
</evidence>
<dbReference type="InterPro" id="IPR044861">
    <property type="entry name" value="IPNS-like_FE2OG_OXY"/>
</dbReference>
<dbReference type="InterPro" id="IPR026992">
    <property type="entry name" value="DIOX_N"/>
</dbReference>
<dbReference type="GO" id="GO:0046872">
    <property type="term" value="F:metal ion binding"/>
    <property type="evidence" value="ECO:0007669"/>
    <property type="project" value="UniProtKB-KW"/>
</dbReference>
<dbReference type="SUPFAM" id="SSF51197">
    <property type="entry name" value="Clavaminate synthase-like"/>
    <property type="match status" value="1"/>
</dbReference>
<keyword evidence="4 5" id="KW-0408">Iron</keyword>
<evidence type="ECO:0000256" key="5">
    <source>
        <dbReference type="RuleBase" id="RU003682"/>
    </source>
</evidence>
<dbReference type="PROSITE" id="PS51471">
    <property type="entry name" value="FE2OG_OXY"/>
    <property type="match status" value="1"/>
</dbReference>
<comment type="similarity">
    <text evidence="1 5">Belongs to the iron/ascorbate-dependent oxidoreductase family.</text>
</comment>
<sequence>MASEAKEVPMVNAPEPDYDRQRELKMFDDTKAGVKGLVDQGVTKIPRIFITPSDNLVTRPDSDDVRLGIPVIDLEGVDKDFTQRTRIVEEIRDASETWGFFQLLNHGIPLNVMDEMIEATRRFNEQPREIKAQYYTRDLTKKVVYNSNFDLYQAPATNWRDTFFAVMAPGYLDPEKLPIPVRKILPKYSKHVTELGTRLLELISEALGLNPNHLKDMDCAEGLSVAGHYYPACPEPKLTLGATKHSDNDFLTILLQDQIGGLQVLHQNQWVNVPPIHGSLVINIGDFLQLVSNDKLKSSEHRVIASKEGPRMSVACFFSTFLTQSTKLYGPIKELLSEENPAIYKETTIIDYITYYNAKGLDGNSALTHFKL</sequence>
<organism evidence="7 8">
    <name type="scientific">Aquilegia coerulea</name>
    <name type="common">Rocky mountain columbine</name>
    <dbReference type="NCBI Taxonomy" id="218851"/>
    <lineage>
        <taxon>Eukaryota</taxon>
        <taxon>Viridiplantae</taxon>
        <taxon>Streptophyta</taxon>
        <taxon>Embryophyta</taxon>
        <taxon>Tracheophyta</taxon>
        <taxon>Spermatophyta</taxon>
        <taxon>Magnoliopsida</taxon>
        <taxon>Ranunculales</taxon>
        <taxon>Ranunculaceae</taxon>
        <taxon>Thalictroideae</taxon>
        <taxon>Aquilegia</taxon>
    </lineage>
</organism>
<proteinExistence type="inferred from homology"/>
<dbReference type="Pfam" id="PF14226">
    <property type="entry name" value="DIOX_N"/>
    <property type="match status" value="1"/>
</dbReference>
<name>A0A2G5C3V9_AQUCA</name>
<evidence type="ECO:0000313" key="7">
    <source>
        <dbReference type="EMBL" id="PIA25969.1"/>
    </source>
</evidence>
<dbReference type="InterPro" id="IPR027443">
    <property type="entry name" value="IPNS-like_sf"/>
</dbReference>
<dbReference type="OrthoDB" id="288590at2759"/>
<evidence type="ECO:0000256" key="3">
    <source>
        <dbReference type="ARBA" id="ARBA00023002"/>
    </source>
</evidence>
<dbReference type="InterPro" id="IPR005123">
    <property type="entry name" value="Oxoglu/Fe-dep_dioxygenase_dom"/>
</dbReference>
<gene>
    <name evidence="7" type="ORF">AQUCO_10200026v1</name>
</gene>
<evidence type="ECO:0000313" key="8">
    <source>
        <dbReference type="Proteomes" id="UP000230069"/>
    </source>
</evidence>
<evidence type="ECO:0000256" key="1">
    <source>
        <dbReference type="ARBA" id="ARBA00008056"/>
    </source>
</evidence>
<reference evidence="7 8" key="1">
    <citation type="submission" date="2017-09" db="EMBL/GenBank/DDBJ databases">
        <title>WGS assembly of Aquilegia coerulea Goldsmith.</title>
        <authorList>
            <person name="Hodges S."/>
            <person name="Kramer E."/>
            <person name="Nordborg M."/>
            <person name="Tomkins J."/>
            <person name="Borevitz J."/>
            <person name="Derieg N."/>
            <person name="Yan J."/>
            <person name="Mihaltcheva S."/>
            <person name="Hayes R.D."/>
            <person name="Rokhsar D."/>
        </authorList>
    </citation>
    <scope>NUCLEOTIDE SEQUENCE [LARGE SCALE GENOMIC DNA]</scope>
    <source>
        <strain evidence="8">cv. Goldsmith</strain>
    </source>
</reference>
<accession>A0A2G5C3V9</accession>
<dbReference type="PANTHER" id="PTHR10209:SF859">
    <property type="entry name" value="OS03G0690500 PROTEIN"/>
    <property type="match status" value="1"/>
</dbReference>
<dbReference type="EMBL" id="KZ305118">
    <property type="protein sequence ID" value="PIA25969.1"/>
    <property type="molecule type" value="Genomic_DNA"/>
</dbReference>
<dbReference type="AlphaFoldDB" id="A0A2G5C3V9"/>
<dbReference type="FunCoup" id="A0A2G5C3V9">
    <property type="interactions" value="429"/>
</dbReference>
<keyword evidence="8" id="KW-1185">Reference proteome</keyword>
<dbReference type="InParanoid" id="A0A2G5C3V9"/>
<keyword evidence="3 5" id="KW-0560">Oxidoreductase</keyword>
<dbReference type="FunFam" id="2.60.120.330:FF:000005">
    <property type="entry name" value="1-aminocyclopropane-1-carboxylate oxidase homolog 1"/>
    <property type="match status" value="1"/>
</dbReference>
<keyword evidence="2 5" id="KW-0479">Metal-binding</keyword>
<dbReference type="GO" id="GO:0051213">
    <property type="term" value="F:dioxygenase activity"/>
    <property type="evidence" value="ECO:0007669"/>
    <property type="project" value="UniProtKB-ARBA"/>
</dbReference>
<dbReference type="Proteomes" id="UP000230069">
    <property type="component" value="Unassembled WGS sequence"/>
</dbReference>
<dbReference type="PANTHER" id="PTHR10209">
    <property type="entry name" value="OXIDOREDUCTASE, 2OG-FE II OXYGENASE FAMILY PROTEIN"/>
    <property type="match status" value="1"/>
</dbReference>
<evidence type="ECO:0000256" key="4">
    <source>
        <dbReference type="ARBA" id="ARBA00023004"/>
    </source>
</evidence>
<dbReference type="Pfam" id="PF03171">
    <property type="entry name" value="2OG-FeII_Oxy"/>
    <property type="match status" value="1"/>
</dbReference>